<evidence type="ECO:0000313" key="3">
    <source>
        <dbReference type="Proteomes" id="UP000095247"/>
    </source>
</evidence>
<reference evidence="2 3" key="1">
    <citation type="submission" date="2016-08" db="EMBL/GenBank/DDBJ databases">
        <title>Characterization and recognition of Brachyspira hampsonii sp. nov., a novel intestinal spirochete that is pathogenic to pigs.</title>
        <authorList>
            <person name="Mirajkar N."/>
            <person name="La T."/>
            <person name="Phillips N."/>
            <person name="Hampson D."/>
            <person name="Gebhart C."/>
        </authorList>
    </citation>
    <scope>NUCLEOTIDE SEQUENCE [LARGE SCALE GENOMIC DNA]</scope>
    <source>
        <strain evidence="2 3">P280/1</strain>
    </source>
</reference>
<protein>
    <recommendedName>
        <fullName evidence="1">Putative beta-lactamase-inhibitor-like PepSY-like domain-containing protein</fullName>
    </recommendedName>
</protein>
<comment type="caution">
    <text evidence="2">The sequence shown here is derived from an EMBL/GenBank/DDBJ whole genome shotgun (WGS) entry which is preliminary data.</text>
</comment>
<proteinExistence type="predicted"/>
<feature type="domain" description="Putative beta-lactamase-inhibitor-like PepSY-like" evidence="1">
    <location>
        <begin position="59"/>
        <end position="138"/>
    </location>
</feature>
<evidence type="ECO:0000259" key="1">
    <source>
        <dbReference type="Pfam" id="PF11396"/>
    </source>
</evidence>
<evidence type="ECO:0000313" key="2">
    <source>
        <dbReference type="EMBL" id="OEJ15011.1"/>
    </source>
</evidence>
<sequence length="144" mass="16419">MKKNIIIMTIALIFVLQITALSQYYGQYDNNISQKTMSFIKSAYPNTQVFKLKSSKEGGYKVTLSNGVKIDFSYSGEWVNVDGKYNGVPENIIPRSVLSTIKNTYPQSIVVKIKREWGNYKVKLNNGMELLISENGQLFGQRYK</sequence>
<dbReference type="InterPro" id="IPR021533">
    <property type="entry name" value="PepSY-like"/>
</dbReference>
<accession>A0A1E5NFU8</accession>
<dbReference type="SUPFAM" id="SSF160574">
    <property type="entry name" value="BT0923-like"/>
    <property type="match status" value="1"/>
</dbReference>
<organism evidence="2 3">
    <name type="scientific">Brachyspira hampsonii</name>
    <dbReference type="NCBI Taxonomy" id="1287055"/>
    <lineage>
        <taxon>Bacteria</taxon>
        <taxon>Pseudomonadati</taxon>
        <taxon>Spirochaetota</taxon>
        <taxon>Spirochaetia</taxon>
        <taxon>Brachyspirales</taxon>
        <taxon>Brachyspiraceae</taxon>
        <taxon>Brachyspira</taxon>
    </lineage>
</organism>
<dbReference type="Pfam" id="PF11396">
    <property type="entry name" value="PepSY_like"/>
    <property type="match status" value="1"/>
</dbReference>
<name>A0A1E5NFU8_9SPIR</name>
<dbReference type="Proteomes" id="UP000095247">
    <property type="component" value="Unassembled WGS sequence"/>
</dbReference>
<dbReference type="AlphaFoldDB" id="A0A1E5NFU8"/>
<dbReference type="EMBL" id="MDCO01000009">
    <property type="protein sequence ID" value="OEJ15011.1"/>
    <property type="molecule type" value="Genomic_DNA"/>
</dbReference>
<dbReference type="Gene3D" id="3.40.1420.30">
    <property type="match status" value="1"/>
</dbReference>
<gene>
    <name evidence="2" type="ORF">BFL38_07950</name>
</gene>